<reference evidence="4" key="1">
    <citation type="submission" date="2023-05" db="EMBL/GenBank/DDBJ databases">
        <title>Nepenthes gracilis genome sequencing.</title>
        <authorList>
            <person name="Fukushima K."/>
        </authorList>
    </citation>
    <scope>NUCLEOTIDE SEQUENCE</scope>
    <source>
        <strain evidence="4">SING2019-196</strain>
    </source>
</reference>
<dbReference type="EMBL" id="BSYO01000010">
    <property type="protein sequence ID" value="GMH10680.1"/>
    <property type="molecule type" value="Genomic_DNA"/>
</dbReference>
<keyword evidence="3" id="KW-0812">Transmembrane</keyword>
<feature type="transmembrane region" description="Helical" evidence="3">
    <location>
        <begin position="93"/>
        <end position="111"/>
    </location>
</feature>
<keyword evidence="5" id="KW-1185">Reference proteome</keyword>
<dbReference type="InterPro" id="IPR016688">
    <property type="entry name" value="MscS-like_plants/fungi"/>
</dbReference>
<accession>A0AAD3XNF1</accession>
<keyword evidence="3" id="KW-1133">Transmembrane helix</keyword>
<dbReference type="PANTHER" id="PTHR31618:SF7">
    <property type="entry name" value="MECHANOSENSITIVE ION CHANNEL PROTEIN"/>
    <property type="match status" value="1"/>
</dbReference>
<dbReference type="GO" id="GO:0008381">
    <property type="term" value="F:mechanosensitive monoatomic ion channel activity"/>
    <property type="evidence" value="ECO:0007669"/>
    <property type="project" value="TreeGrafter"/>
</dbReference>
<feature type="transmembrane region" description="Helical" evidence="3">
    <location>
        <begin position="212"/>
        <end position="234"/>
    </location>
</feature>
<protein>
    <submittedName>
        <fullName evidence="4">Uncharacterized protein</fullName>
    </submittedName>
</protein>
<dbReference type="GO" id="GO:0006820">
    <property type="term" value="P:monoatomic anion transport"/>
    <property type="evidence" value="ECO:0007669"/>
    <property type="project" value="TreeGrafter"/>
</dbReference>
<keyword evidence="3" id="KW-0472">Membrane</keyword>
<feature type="transmembrane region" description="Helical" evidence="3">
    <location>
        <begin position="255"/>
        <end position="271"/>
    </location>
</feature>
<name>A0AAD3XNF1_NEPGR</name>
<evidence type="ECO:0000256" key="1">
    <source>
        <dbReference type="ARBA" id="ARBA00004141"/>
    </source>
</evidence>
<dbReference type="GO" id="GO:0050982">
    <property type="term" value="P:detection of mechanical stimulus"/>
    <property type="evidence" value="ECO:0007669"/>
    <property type="project" value="TreeGrafter"/>
</dbReference>
<feature type="transmembrane region" description="Helical" evidence="3">
    <location>
        <begin position="131"/>
        <end position="154"/>
    </location>
</feature>
<evidence type="ECO:0000256" key="3">
    <source>
        <dbReference type="SAM" id="Phobius"/>
    </source>
</evidence>
<comment type="caution">
    <text evidence="4">The sequence shown here is derived from an EMBL/GenBank/DDBJ whole genome shotgun (WGS) entry which is preliminary data.</text>
</comment>
<dbReference type="PANTHER" id="PTHR31618">
    <property type="entry name" value="MECHANOSENSITIVE ION CHANNEL PROTEIN 5"/>
    <property type="match status" value="1"/>
</dbReference>
<comment type="subcellular location">
    <subcellularLocation>
        <location evidence="1">Membrane</location>
        <topology evidence="1">Multi-pass membrane protein</topology>
    </subcellularLocation>
</comment>
<organism evidence="4 5">
    <name type="scientific">Nepenthes gracilis</name>
    <name type="common">Slender pitcher plant</name>
    <dbReference type="NCBI Taxonomy" id="150966"/>
    <lineage>
        <taxon>Eukaryota</taxon>
        <taxon>Viridiplantae</taxon>
        <taxon>Streptophyta</taxon>
        <taxon>Embryophyta</taxon>
        <taxon>Tracheophyta</taxon>
        <taxon>Spermatophyta</taxon>
        <taxon>Magnoliopsida</taxon>
        <taxon>eudicotyledons</taxon>
        <taxon>Gunneridae</taxon>
        <taxon>Pentapetalae</taxon>
        <taxon>Caryophyllales</taxon>
        <taxon>Nepenthaceae</taxon>
        <taxon>Nepenthes</taxon>
    </lineage>
</organism>
<comment type="similarity">
    <text evidence="2">Belongs to the MscS (TC 1.A.23) family.</text>
</comment>
<dbReference type="Proteomes" id="UP001279734">
    <property type="component" value="Unassembled WGS sequence"/>
</dbReference>
<sequence>MWLRICVDIVIWFGQLLLSLLLLVVFWALGSLFLLSWLPIFPLLMTIVAAAQLLYLQLAYLTIHLYQFIARIDDDDHDDEDLQASLKSLDMSILLYAVVFPISSWTFWFVLGEIFYCFRSPDHVIFKWRYIKWLVVFTIVCAFSISWTMTRAVLRCAMQGCRSRILARFAGGLKQAFDCVLFFWWLIRIIKIFPRLKRHTILGLQTQKWTEIAGFVLCGCIIVAASTRLLVDLLQARYRNRKKVVYLAKGLQRNIKFTLISIFLLVWASYSHSYPRGAKANKIFELGTKTFLSLLTSALLWLVKTCVLLCWEAGLVYNRLGDRILRTGTQLYCLAILDVTKLGILSYGEGEGIGVPQWRGQWRRDDWKMFLVPPDLKPNALTKKLVTAKKKKEKREAREILVETVNRVQLINPPAYELKQMSNYFLAAQESLSKDDDFTYFCQQWCQLPDCSEQMRVEDLKQSIKVVYGRESKSDDINILYAQLQEMEDPSSVSCQYFLEWIATAHKDCLDLAHALSNSKAVVHHLNKLASGILTAVIVTVWLLLTIITTTRVFALVTSMIVAATLVLGYAMIRLDVGGLYDIDATQEVKLISMLPKRTMWKVDAKDEELRPMSGLANQHLANHKGNSDLADSV</sequence>
<proteinExistence type="inferred from homology"/>
<evidence type="ECO:0000313" key="5">
    <source>
        <dbReference type="Proteomes" id="UP001279734"/>
    </source>
</evidence>
<dbReference type="GO" id="GO:0005886">
    <property type="term" value="C:plasma membrane"/>
    <property type="evidence" value="ECO:0007669"/>
    <property type="project" value="TreeGrafter"/>
</dbReference>
<feature type="transmembrane region" description="Helical" evidence="3">
    <location>
        <begin position="529"/>
        <end position="548"/>
    </location>
</feature>
<feature type="transmembrane region" description="Helical" evidence="3">
    <location>
        <begin position="554"/>
        <end position="573"/>
    </location>
</feature>
<feature type="transmembrane region" description="Helical" evidence="3">
    <location>
        <begin position="12"/>
        <end position="34"/>
    </location>
</feature>
<dbReference type="AlphaFoldDB" id="A0AAD3XNF1"/>
<evidence type="ECO:0000313" key="4">
    <source>
        <dbReference type="EMBL" id="GMH10680.1"/>
    </source>
</evidence>
<feature type="transmembrane region" description="Helical" evidence="3">
    <location>
        <begin position="40"/>
        <end position="61"/>
    </location>
</feature>
<gene>
    <name evidence="4" type="ORF">Nepgr_012521</name>
</gene>
<feature type="transmembrane region" description="Helical" evidence="3">
    <location>
        <begin position="166"/>
        <end position="187"/>
    </location>
</feature>
<evidence type="ECO:0000256" key="2">
    <source>
        <dbReference type="ARBA" id="ARBA00008017"/>
    </source>
</evidence>
<feature type="transmembrane region" description="Helical" evidence="3">
    <location>
        <begin position="291"/>
        <end position="317"/>
    </location>
</feature>